<dbReference type="GO" id="GO:0016226">
    <property type="term" value="P:iron-sulfur cluster assembly"/>
    <property type="evidence" value="ECO:0007669"/>
    <property type="project" value="InterPro"/>
</dbReference>
<dbReference type="PANTHER" id="PTHR11178">
    <property type="entry name" value="IRON-SULFUR CLUSTER SCAFFOLD PROTEIN NFU-RELATED"/>
    <property type="match status" value="1"/>
</dbReference>
<dbReference type="OMA" id="CHYLDEI"/>
<comment type="caution">
    <text evidence="3">The sequence shown here is derived from an EMBL/GenBank/DDBJ whole genome shotgun (WGS) entry which is preliminary data.</text>
</comment>
<evidence type="ECO:0000256" key="1">
    <source>
        <dbReference type="ARBA" id="ARBA00006420"/>
    </source>
</evidence>
<keyword evidence="5" id="KW-1185">Reference proteome</keyword>
<dbReference type="PANTHER" id="PTHR11178:SF1">
    <property type="entry name" value="NFU1 IRON-SULFUR CLUSTER SCAFFOLD HOMOLOG, MITOCHONDRIAL"/>
    <property type="match status" value="1"/>
</dbReference>
<evidence type="ECO:0000313" key="4">
    <source>
        <dbReference type="EMBL" id="KAJ5078669.1"/>
    </source>
</evidence>
<name>A0A9Q0RC72_ANAIG</name>
<reference evidence="3" key="1">
    <citation type="submission" date="2022-10" db="EMBL/GenBank/DDBJ databases">
        <title>Novel sulphate-reducing endosymbionts in the free-living metamonad Anaeramoeba.</title>
        <authorList>
            <person name="Jerlstrom-Hultqvist J."/>
            <person name="Cepicka I."/>
            <person name="Gallot-Lavallee L."/>
            <person name="Salas-Leiva D."/>
            <person name="Curtis B.A."/>
            <person name="Zahonova K."/>
            <person name="Pipaliya S."/>
            <person name="Dacks J."/>
            <person name="Roger A.J."/>
        </authorList>
    </citation>
    <scope>NUCLEOTIDE SEQUENCE</scope>
    <source>
        <strain evidence="3">BMAN</strain>
    </source>
</reference>
<dbReference type="InterPro" id="IPR034904">
    <property type="entry name" value="FSCA_dom_sf"/>
</dbReference>
<accession>A0A9Q0RC72</accession>
<dbReference type="EMBL" id="JAPDFW010000051">
    <property type="protein sequence ID" value="KAJ5078669.1"/>
    <property type="molecule type" value="Genomic_DNA"/>
</dbReference>
<feature type="domain" description="NIF system FeS cluster assembly NifU C-terminal" evidence="2">
    <location>
        <begin position="40"/>
        <end position="107"/>
    </location>
</feature>
<dbReference type="Proteomes" id="UP001149090">
    <property type="component" value="Unassembled WGS sequence"/>
</dbReference>
<evidence type="ECO:0000313" key="3">
    <source>
        <dbReference type="EMBL" id="KAJ5074847.1"/>
    </source>
</evidence>
<dbReference type="Gene3D" id="3.30.300.130">
    <property type="entry name" value="Fe-S cluster assembly (FSCA)"/>
    <property type="match status" value="1"/>
</dbReference>
<dbReference type="GO" id="GO:0051536">
    <property type="term" value="F:iron-sulfur cluster binding"/>
    <property type="evidence" value="ECO:0007669"/>
    <property type="project" value="InterPro"/>
</dbReference>
<sequence>MEFLSKIFQTKNTKINTIVTNKLLVTPLVRYLSTSIQEEIKKVIDTKIKPGIQMDGGDVKMVGFDEKTGVLEIQLSGACSTCPMKQFTLKQGIERIMKYYVPSVKKVKEVL</sequence>
<protein>
    <submittedName>
        <fullName evidence="3">Iron-sulfur cluster scaffold protein nfu-related</fullName>
    </submittedName>
</protein>
<proteinExistence type="inferred from homology"/>
<dbReference type="OrthoDB" id="565552at2759"/>
<dbReference type="EMBL" id="JAPDFW010000068">
    <property type="protein sequence ID" value="KAJ5074847.1"/>
    <property type="molecule type" value="Genomic_DNA"/>
</dbReference>
<dbReference type="InterPro" id="IPR001075">
    <property type="entry name" value="NIF_FeS_clus_asmbl_NifU_C"/>
</dbReference>
<evidence type="ECO:0000259" key="2">
    <source>
        <dbReference type="Pfam" id="PF01106"/>
    </source>
</evidence>
<organism evidence="3 5">
    <name type="scientific">Anaeramoeba ignava</name>
    <name type="common">Anaerobic marine amoeba</name>
    <dbReference type="NCBI Taxonomy" id="1746090"/>
    <lineage>
        <taxon>Eukaryota</taxon>
        <taxon>Metamonada</taxon>
        <taxon>Anaeramoebidae</taxon>
        <taxon>Anaeramoeba</taxon>
    </lineage>
</organism>
<dbReference type="GO" id="GO:0005506">
    <property type="term" value="F:iron ion binding"/>
    <property type="evidence" value="ECO:0007669"/>
    <property type="project" value="InterPro"/>
</dbReference>
<comment type="similarity">
    <text evidence="1">Belongs to the NifU family.</text>
</comment>
<dbReference type="Pfam" id="PF01106">
    <property type="entry name" value="NifU"/>
    <property type="match status" value="1"/>
</dbReference>
<evidence type="ECO:0000313" key="5">
    <source>
        <dbReference type="Proteomes" id="UP001149090"/>
    </source>
</evidence>
<dbReference type="SUPFAM" id="SSF117916">
    <property type="entry name" value="Fe-S cluster assembly (FSCA) domain-like"/>
    <property type="match status" value="1"/>
</dbReference>
<gene>
    <name evidence="3" type="ORF">M0811_07890</name>
    <name evidence="4" type="ORF">M0811_14814</name>
</gene>
<dbReference type="AlphaFoldDB" id="A0A9Q0RC72"/>